<evidence type="ECO:0000313" key="3">
    <source>
        <dbReference type="Proteomes" id="UP000298138"/>
    </source>
</evidence>
<accession>A0A4S2MWK3</accession>
<dbReference type="Proteomes" id="UP000298138">
    <property type="component" value="Unassembled WGS sequence"/>
</dbReference>
<reference evidence="2 3" key="1">
    <citation type="submission" date="2019-04" db="EMBL/GenBank/DDBJ databases">
        <title>Comparative genomics and transcriptomics to analyze fruiting body development in filamentous ascomycetes.</title>
        <authorList>
            <consortium name="DOE Joint Genome Institute"/>
            <person name="Lutkenhaus R."/>
            <person name="Traeger S."/>
            <person name="Breuer J."/>
            <person name="Kuo A."/>
            <person name="Lipzen A."/>
            <person name="Pangilinan J."/>
            <person name="Dilworth D."/>
            <person name="Sandor L."/>
            <person name="Poggeler S."/>
            <person name="Barry K."/>
            <person name="Grigoriev I.V."/>
            <person name="Nowrousian M."/>
        </authorList>
    </citation>
    <scope>NUCLEOTIDE SEQUENCE [LARGE SCALE GENOMIC DNA]</scope>
    <source>
        <strain evidence="2 3">CBS 389.68</strain>
    </source>
</reference>
<evidence type="ECO:0000313" key="2">
    <source>
        <dbReference type="EMBL" id="TGZ81039.1"/>
    </source>
</evidence>
<name>A0A4S2MWK3_9PEZI</name>
<organism evidence="2 3">
    <name type="scientific">Ascodesmis nigricans</name>
    <dbReference type="NCBI Taxonomy" id="341454"/>
    <lineage>
        <taxon>Eukaryota</taxon>
        <taxon>Fungi</taxon>
        <taxon>Dikarya</taxon>
        <taxon>Ascomycota</taxon>
        <taxon>Pezizomycotina</taxon>
        <taxon>Pezizomycetes</taxon>
        <taxon>Pezizales</taxon>
        <taxon>Ascodesmidaceae</taxon>
        <taxon>Ascodesmis</taxon>
    </lineage>
</organism>
<evidence type="ECO:0000256" key="1">
    <source>
        <dbReference type="SAM" id="MobiDB-lite"/>
    </source>
</evidence>
<feature type="compositionally biased region" description="Pro residues" evidence="1">
    <location>
        <begin position="177"/>
        <end position="189"/>
    </location>
</feature>
<sequence length="339" mass="36766">MLDATATRVFSEAETRGFAGNTSTTTTQLDREIGRIVVPKVTVMEVLDTSDGSSSASSSRPSTASSGASSTITTSTSTSPPTSIKTLTNINTTTTNLDNSDSTPPTPTPYLKVPPPTPTTPLLFPKQDSTALQHHTQLLTLLPPPNRAHWLRRFINLHGPVTTLSPHNGRRVLARPMRPPPPPPHPHPPTKLSTRRSNSFTSTHTPTPFSSPSSSSSASPYSASSAPKLPLFPLLLRLTSRPPTAHQIRALESHLAWGRRHLALATVSSTRHPELRRELERFVEVVEACLVEVEEGVVFEEGRWGVGRGEERGVREVAREVERWRGGLVGRLGRVGIVG</sequence>
<dbReference type="EMBL" id="ML220121">
    <property type="protein sequence ID" value="TGZ81039.1"/>
    <property type="molecule type" value="Genomic_DNA"/>
</dbReference>
<feature type="region of interest" description="Disordered" evidence="1">
    <location>
        <begin position="160"/>
        <end position="222"/>
    </location>
</feature>
<feature type="compositionally biased region" description="Pro residues" evidence="1">
    <location>
        <begin position="104"/>
        <end position="119"/>
    </location>
</feature>
<gene>
    <name evidence="2" type="ORF">EX30DRAFT_348929</name>
</gene>
<keyword evidence="3" id="KW-1185">Reference proteome</keyword>
<feature type="compositionally biased region" description="Low complexity" evidence="1">
    <location>
        <begin position="49"/>
        <end position="103"/>
    </location>
</feature>
<proteinExistence type="predicted"/>
<feature type="compositionally biased region" description="Low complexity" evidence="1">
    <location>
        <begin position="197"/>
        <end position="222"/>
    </location>
</feature>
<dbReference type="AlphaFoldDB" id="A0A4S2MWK3"/>
<dbReference type="InParanoid" id="A0A4S2MWK3"/>
<protein>
    <submittedName>
        <fullName evidence="2">Uncharacterized protein</fullName>
    </submittedName>
</protein>
<feature type="region of interest" description="Disordered" evidence="1">
    <location>
        <begin position="49"/>
        <end position="125"/>
    </location>
</feature>